<evidence type="ECO:0000313" key="7">
    <source>
        <dbReference type="Proteomes" id="UP000011087"/>
    </source>
</evidence>
<comment type="similarity">
    <text evidence="1">Belongs to the eukaryotic ribosomal protein eL14 family.</text>
</comment>
<dbReference type="STRING" id="905079.L1JWX7"/>
<dbReference type="SUPFAM" id="SSF50104">
    <property type="entry name" value="Translation proteins SH3-like domain"/>
    <property type="match status" value="1"/>
</dbReference>
<dbReference type="GO" id="GO:0042273">
    <property type="term" value="P:ribosomal large subunit biogenesis"/>
    <property type="evidence" value="ECO:0007669"/>
    <property type="project" value="TreeGrafter"/>
</dbReference>
<dbReference type="InterPro" id="IPR008991">
    <property type="entry name" value="Translation_prot_SH3-like_sf"/>
</dbReference>
<evidence type="ECO:0000313" key="6">
    <source>
        <dbReference type="EnsemblProtists" id="EKX52819"/>
    </source>
</evidence>
<dbReference type="InterPro" id="IPR014722">
    <property type="entry name" value="Rib_uL2_dom2"/>
</dbReference>
<feature type="domain" description="Large ribosomal subunit protein eL14" evidence="4">
    <location>
        <begin position="50"/>
        <end position="123"/>
    </location>
</feature>
<dbReference type="RefSeq" id="XP_005839799.1">
    <property type="nucleotide sequence ID" value="XM_005839742.1"/>
</dbReference>
<sequence length="136" mass="15032">MSDENRRLVEAGRVCLVNYGPLVGKLVVIVTIVDGKVALVDGPSATNPVKRQLMPLKRLSITPIKCSIPAGARVKTLEKAYKDAEVEKKWAESSWAKTIARKAAKAKLSDFDRFKVMVARKTRARVVNKAIKAMKK</sequence>
<reference evidence="7" key="2">
    <citation type="submission" date="2012-11" db="EMBL/GenBank/DDBJ databases">
        <authorList>
            <person name="Kuo A."/>
            <person name="Curtis B.A."/>
            <person name="Tanifuji G."/>
            <person name="Burki F."/>
            <person name="Gruber A."/>
            <person name="Irimia M."/>
            <person name="Maruyama S."/>
            <person name="Arias M.C."/>
            <person name="Ball S.G."/>
            <person name="Gile G.H."/>
            <person name="Hirakawa Y."/>
            <person name="Hopkins J.F."/>
            <person name="Rensing S.A."/>
            <person name="Schmutz J."/>
            <person name="Symeonidi A."/>
            <person name="Elias M."/>
            <person name="Eveleigh R.J."/>
            <person name="Herman E.K."/>
            <person name="Klute M.J."/>
            <person name="Nakayama T."/>
            <person name="Obornik M."/>
            <person name="Reyes-Prieto A."/>
            <person name="Armbrust E.V."/>
            <person name="Aves S.J."/>
            <person name="Beiko R.G."/>
            <person name="Coutinho P."/>
            <person name="Dacks J.B."/>
            <person name="Durnford D.G."/>
            <person name="Fast N.M."/>
            <person name="Green B.R."/>
            <person name="Grisdale C."/>
            <person name="Hempe F."/>
            <person name="Henrissat B."/>
            <person name="Hoppner M.P."/>
            <person name="Ishida K.-I."/>
            <person name="Kim E."/>
            <person name="Koreny L."/>
            <person name="Kroth P.G."/>
            <person name="Liu Y."/>
            <person name="Malik S.-B."/>
            <person name="Maier U.G."/>
            <person name="McRose D."/>
            <person name="Mock T."/>
            <person name="Neilson J.A."/>
            <person name="Onodera N.T."/>
            <person name="Poole A.M."/>
            <person name="Pritham E.J."/>
            <person name="Richards T.A."/>
            <person name="Rocap G."/>
            <person name="Roy S.W."/>
            <person name="Sarai C."/>
            <person name="Schaack S."/>
            <person name="Shirato S."/>
            <person name="Slamovits C.H."/>
            <person name="Spencer D.F."/>
            <person name="Suzuki S."/>
            <person name="Worden A.Z."/>
            <person name="Zauner S."/>
            <person name="Barry K."/>
            <person name="Bell C."/>
            <person name="Bharti A.K."/>
            <person name="Crow J.A."/>
            <person name="Grimwood J."/>
            <person name="Kramer R."/>
            <person name="Lindquist E."/>
            <person name="Lucas S."/>
            <person name="Salamov A."/>
            <person name="McFadden G.I."/>
            <person name="Lane C.E."/>
            <person name="Keeling P.J."/>
            <person name="Gray M.W."/>
            <person name="Grigoriev I.V."/>
            <person name="Archibald J.M."/>
        </authorList>
    </citation>
    <scope>NUCLEOTIDE SEQUENCE</scope>
    <source>
        <strain evidence="7">CCMP2712</strain>
    </source>
</reference>
<accession>L1JWX7</accession>
<keyword evidence="3" id="KW-0687">Ribonucleoprotein</keyword>
<reference evidence="5 7" key="1">
    <citation type="journal article" date="2012" name="Nature">
        <title>Algal genomes reveal evolutionary mosaicism and the fate of nucleomorphs.</title>
        <authorList>
            <consortium name="DOE Joint Genome Institute"/>
            <person name="Curtis B.A."/>
            <person name="Tanifuji G."/>
            <person name="Burki F."/>
            <person name="Gruber A."/>
            <person name="Irimia M."/>
            <person name="Maruyama S."/>
            <person name="Arias M.C."/>
            <person name="Ball S.G."/>
            <person name="Gile G.H."/>
            <person name="Hirakawa Y."/>
            <person name="Hopkins J.F."/>
            <person name="Kuo A."/>
            <person name="Rensing S.A."/>
            <person name="Schmutz J."/>
            <person name="Symeonidi A."/>
            <person name="Elias M."/>
            <person name="Eveleigh R.J."/>
            <person name="Herman E.K."/>
            <person name="Klute M.J."/>
            <person name="Nakayama T."/>
            <person name="Obornik M."/>
            <person name="Reyes-Prieto A."/>
            <person name="Armbrust E.V."/>
            <person name="Aves S.J."/>
            <person name="Beiko R.G."/>
            <person name="Coutinho P."/>
            <person name="Dacks J.B."/>
            <person name="Durnford D.G."/>
            <person name="Fast N.M."/>
            <person name="Green B.R."/>
            <person name="Grisdale C.J."/>
            <person name="Hempel F."/>
            <person name="Henrissat B."/>
            <person name="Hoppner M.P."/>
            <person name="Ishida K."/>
            <person name="Kim E."/>
            <person name="Koreny L."/>
            <person name="Kroth P.G."/>
            <person name="Liu Y."/>
            <person name="Malik S.B."/>
            <person name="Maier U.G."/>
            <person name="McRose D."/>
            <person name="Mock T."/>
            <person name="Neilson J.A."/>
            <person name="Onodera N.T."/>
            <person name="Poole A.M."/>
            <person name="Pritham E.J."/>
            <person name="Richards T.A."/>
            <person name="Rocap G."/>
            <person name="Roy S.W."/>
            <person name="Sarai C."/>
            <person name="Schaack S."/>
            <person name="Shirato S."/>
            <person name="Slamovits C.H."/>
            <person name="Spencer D.F."/>
            <person name="Suzuki S."/>
            <person name="Worden A.Z."/>
            <person name="Zauner S."/>
            <person name="Barry K."/>
            <person name="Bell C."/>
            <person name="Bharti A.K."/>
            <person name="Crow J.A."/>
            <person name="Grimwood J."/>
            <person name="Kramer R."/>
            <person name="Lindquist E."/>
            <person name="Lucas S."/>
            <person name="Salamov A."/>
            <person name="McFadden G.I."/>
            <person name="Lane C.E."/>
            <person name="Keeling P.J."/>
            <person name="Gray M.W."/>
            <person name="Grigoriev I.V."/>
            <person name="Archibald J.M."/>
        </authorList>
    </citation>
    <scope>NUCLEOTIDE SEQUENCE</scope>
    <source>
        <strain evidence="5 7">CCMP2712</strain>
    </source>
</reference>
<dbReference type="GO" id="GO:0003735">
    <property type="term" value="F:structural constituent of ribosome"/>
    <property type="evidence" value="ECO:0007669"/>
    <property type="project" value="InterPro"/>
</dbReference>
<evidence type="ECO:0000256" key="2">
    <source>
        <dbReference type="ARBA" id="ARBA00022980"/>
    </source>
</evidence>
<keyword evidence="7" id="KW-1185">Reference proteome</keyword>
<protein>
    <submittedName>
        <fullName evidence="5">Large subunit ribosomal protein L14e, cytoplasmic</fullName>
    </submittedName>
</protein>
<dbReference type="PANTHER" id="PTHR11127:SF2">
    <property type="entry name" value="LARGE RIBOSOMAL SUBUNIT PROTEIN EL14"/>
    <property type="match status" value="1"/>
</dbReference>
<dbReference type="CDD" id="cd23702">
    <property type="entry name" value="eL14"/>
    <property type="match status" value="1"/>
</dbReference>
<dbReference type="Pfam" id="PF01929">
    <property type="entry name" value="Ribosomal_L14e"/>
    <property type="match status" value="1"/>
</dbReference>
<dbReference type="GeneID" id="17309736"/>
<dbReference type="Gene3D" id="2.30.30.30">
    <property type="match status" value="1"/>
</dbReference>
<gene>
    <name evidence="5" type="primary">RPL14e</name>
    <name evidence="5" type="ORF">GUITHDRAFT_92088</name>
</gene>
<dbReference type="EMBL" id="JH992971">
    <property type="protein sequence ID" value="EKX52819.1"/>
    <property type="molecule type" value="Genomic_DNA"/>
</dbReference>
<dbReference type="PaxDb" id="55529-EKX52819"/>
<proteinExistence type="inferred from homology"/>
<dbReference type="InterPro" id="IPR002784">
    <property type="entry name" value="Ribosomal_eL14_dom"/>
</dbReference>
<dbReference type="OrthoDB" id="1875589at2759"/>
<dbReference type="Gene3D" id="6.10.250.2270">
    <property type="match status" value="1"/>
</dbReference>
<evidence type="ECO:0000256" key="1">
    <source>
        <dbReference type="ARBA" id="ARBA00006592"/>
    </source>
</evidence>
<dbReference type="GO" id="GO:0006412">
    <property type="term" value="P:translation"/>
    <property type="evidence" value="ECO:0007669"/>
    <property type="project" value="InterPro"/>
</dbReference>
<dbReference type="InterPro" id="IPR039660">
    <property type="entry name" value="Ribosomal_eL14"/>
</dbReference>
<dbReference type="KEGG" id="gtt:GUITHDRAFT_92088"/>
<dbReference type="HOGENOM" id="CLU_082438_2_1_1"/>
<evidence type="ECO:0000313" key="5">
    <source>
        <dbReference type="EMBL" id="EKX52819.1"/>
    </source>
</evidence>
<dbReference type="GO" id="GO:0022625">
    <property type="term" value="C:cytosolic large ribosomal subunit"/>
    <property type="evidence" value="ECO:0007669"/>
    <property type="project" value="TreeGrafter"/>
</dbReference>
<dbReference type="EnsemblProtists" id="EKX52819">
    <property type="protein sequence ID" value="EKX52819"/>
    <property type="gene ID" value="GUITHDRAFT_92088"/>
</dbReference>
<organism evidence="5">
    <name type="scientific">Guillardia theta (strain CCMP2712)</name>
    <name type="common">Cryptophyte</name>
    <dbReference type="NCBI Taxonomy" id="905079"/>
    <lineage>
        <taxon>Eukaryota</taxon>
        <taxon>Cryptophyceae</taxon>
        <taxon>Pyrenomonadales</taxon>
        <taxon>Geminigeraceae</taxon>
        <taxon>Guillardia</taxon>
    </lineage>
</organism>
<evidence type="ECO:0000259" key="4">
    <source>
        <dbReference type="Pfam" id="PF01929"/>
    </source>
</evidence>
<evidence type="ECO:0000256" key="3">
    <source>
        <dbReference type="ARBA" id="ARBA00023274"/>
    </source>
</evidence>
<dbReference type="eggNOG" id="KOG3421">
    <property type="taxonomic scope" value="Eukaryota"/>
</dbReference>
<dbReference type="Proteomes" id="UP000011087">
    <property type="component" value="Unassembled WGS sequence"/>
</dbReference>
<name>L1JWX7_GUITC</name>
<dbReference type="OMA" id="KLCFVVD"/>
<dbReference type="GO" id="GO:0003723">
    <property type="term" value="F:RNA binding"/>
    <property type="evidence" value="ECO:0007669"/>
    <property type="project" value="InterPro"/>
</dbReference>
<dbReference type="AlphaFoldDB" id="L1JWX7"/>
<reference evidence="6" key="3">
    <citation type="submission" date="2016-03" db="UniProtKB">
        <authorList>
            <consortium name="EnsemblProtists"/>
        </authorList>
    </citation>
    <scope>IDENTIFICATION</scope>
</reference>
<keyword evidence="2 5" id="KW-0689">Ribosomal protein</keyword>
<dbReference type="PANTHER" id="PTHR11127">
    <property type="entry name" value="60S RIBOSOMAL PROTEIN L14"/>
    <property type="match status" value="1"/>
</dbReference>